<feature type="domain" description="DUF7305" evidence="2">
    <location>
        <begin position="143"/>
        <end position="310"/>
    </location>
</feature>
<comment type="caution">
    <text evidence="3">The sequence shown here is derived from an EMBL/GenBank/DDBJ whole genome shotgun (WGS) entry which is preliminary data.</text>
</comment>
<evidence type="ECO:0000256" key="1">
    <source>
        <dbReference type="SAM" id="SignalP"/>
    </source>
</evidence>
<dbReference type="RefSeq" id="WP_344909164.1">
    <property type="nucleotide sequence ID" value="NZ_BAABDL010000001.1"/>
</dbReference>
<protein>
    <recommendedName>
        <fullName evidence="2">DUF7305 domain-containing protein</fullName>
    </recommendedName>
</protein>
<gene>
    <name evidence="3" type="ORF">GCM10022410_00020</name>
</gene>
<dbReference type="Proteomes" id="UP001501734">
    <property type="component" value="Unassembled WGS sequence"/>
</dbReference>
<feature type="chain" id="PRO_5046689624" description="DUF7305 domain-containing protein" evidence="1">
    <location>
        <begin position="25"/>
        <end position="319"/>
    </location>
</feature>
<reference evidence="4" key="1">
    <citation type="journal article" date="2019" name="Int. J. Syst. Evol. Microbiol.">
        <title>The Global Catalogue of Microorganisms (GCM) 10K type strain sequencing project: providing services to taxonomists for standard genome sequencing and annotation.</title>
        <authorList>
            <consortium name="The Broad Institute Genomics Platform"/>
            <consortium name="The Broad Institute Genome Sequencing Center for Infectious Disease"/>
            <person name="Wu L."/>
            <person name="Ma J."/>
        </authorList>
    </citation>
    <scope>NUCLEOTIDE SEQUENCE [LARGE SCALE GENOMIC DNA]</scope>
    <source>
        <strain evidence="4">JCM 17250</strain>
    </source>
</reference>
<keyword evidence="4" id="KW-1185">Reference proteome</keyword>
<dbReference type="EMBL" id="BAABDL010000001">
    <property type="protein sequence ID" value="GAA4056594.1"/>
    <property type="molecule type" value="Genomic_DNA"/>
</dbReference>
<proteinExistence type="predicted"/>
<evidence type="ECO:0000313" key="4">
    <source>
        <dbReference type="Proteomes" id="UP001501734"/>
    </source>
</evidence>
<accession>A0ABP7V001</accession>
<evidence type="ECO:0000259" key="2">
    <source>
        <dbReference type="Pfam" id="PF23981"/>
    </source>
</evidence>
<feature type="signal peptide" evidence="1">
    <location>
        <begin position="1"/>
        <end position="24"/>
    </location>
</feature>
<dbReference type="Pfam" id="PF23981">
    <property type="entry name" value="DUF7305"/>
    <property type="match status" value="1"/>
</dbReference>
<keyword evidence="1" id="KW-0732">Signal</keyword>
<dbReference type="InterPro" id="IPR055729">
    <property type="entry name" value="DUF7305"/>
</dbReference>
<organism evidence="3 4">
    <name type="scientific">Amphibacillus indicireducens</name>
    <dbReference type="NCBI Taxonomy" id="1076330"/>
    <lineage>
        <taxon>Bacteria</taxon>
        <taxon>Bacillati</taxon>
        <taxon>Bacillota</taxon>
        <taxon>Bacilli</taxon>
        <taxon>Bacillales</taxon>
        <taxon>Bacillaceae</taxon>
        <taxon>Amphibacillus</taxon>
    </lineage>
</organism>
<sequence length="319" mass="35087">MIKIKKIGALLLAAIMVFSLTACGNSGEDSEDLLITSVGEVNEVENTVVKVMEAEESESELDIKYAIFTDGNIVLKNSAQVKGDVAAKSVDIGNNAKILGDVDLKPETKYEEFIFPDIPLNDSKEKIEIPNSGRYTINSSASYREIDIKNSGVLTIDASNSDILLNVRKLTVGNSGKVIIKGSNKVTFYLEDTDWNNSSSLTYESRGIDTATVDIYHYGNKKIDLGNRVEVSFNLFIKEADLNLKNSSALRGNVFSNGRKVDVNNSVNYKGLIYAVKANVDIKNSGRVYGAIVANQVELGNSSYIEYNEAYISDLFRWE</sequence>
<name>A0ABP7V001_9BACI</name>
<dbReference type="PROSITE" id="PS51257">
    <property type="entry name" value="PROKAR_LIPOPROTEIN"/>
    <property type="match status" value="1"/>
</dbReference>
<evidence type="ECO:0000313" key="3">
    <source>
        <dbReference type="EMBL" id="GAA4056594.1"/>
    </source>
</evidence>